<evidence type="ECO:0000313" key="3">
    <source>
        <dbReference type="EMBL" id="KAK6169412.1"/>
    </source>
</evidence>
<evidence type="ECO:0000313" key="4">
    <source>
        <dbReference type="Proteomes" id="UP001347796"/>
    </source>
</evidence>
<proteinExistence type="inferred from homology"/>
<dbReference type="Gene3D" id="3.30.460.10">
    <property type="entry name" value="Beta Polymerase, domain 2"/>
    <property type="match status" value="1"/>
</dbReference>
<dbReference type="GO" id="GO:0003725">
    <property type="term" value="F:double-stranded RNA binding"/>
    <property type="evidence" value="ECO:0007669"/>
    <property type="project" value="TreeGrafter"/>
</dbReference>
<dbReference type="EMBL" id="JAZGQO010000015">
    <property type="protein sequence ID" value="KAK6169412.1"/>
    <property type="molecule type" value="Genomic_DNA"/>
</dbReference>
<dbReference type="PANTHER" id="PTHR11258">
    <property type="entry name" value="2-5 OLIGOADENYLATE SYNTHETASE"/>
    <property type="match status" value="1"/>
</dbReference>
<dbReference type="Proteomes" id="UP001347796">
    <property type="component" value="Unassembled WGS sequence"/>
</dbReference>
<dbReference type="InterPro" id="IPR018952">
    <property type="entry name" value="2-5-oligoAdlate_synth_1_dom2/C"/>
</dbReference>
<dbReference type="Gene3D" id="1.10.1410.20">
    <property type="entry name" value="2'-5'-oligoadenylate synthetase 1, domain 2"/>
    <property type="match status" value="1"/>
</dbReference>
<dbReference type="SUPFAM" id="SSF81301">
    <property type="entry name" value="Nucleotidyltransferase"/>
    <property type="match status" value="1"/>
</dbReference>
<dbReference type="PROSITE" id="PS50152">
    <property type="entry name" value="25A_SYNTH_3"/>
    <property type="match status" value="1"/>
</dbReference>
<keyword evidence="4" id="KW-1185">Reference proteome</keyword>
<gene>
    <name evidence="3" type="ORF">SNE40_020474</name>
</gene>
<organism evidence="3 4">
    <name type="scientific">Patella caerulea</name>
    <name type="common">Rayed Mediterranean limpet</name>
    <dbReference type="NCBI Taxonomy" id="87958"/>
    <lineage>
        <taxon>Eukaryota</taxon>
        <taxon>Metazoa</taxon>
        <taxon>Spiralia</taxon>
        <taxon>Lophotrochozoa</taxon>
        <taxon>Mollusca</taxon>
        <taxon>Gastropoda</taxon>
        <taxon>Patellogastropoda</taxon>
        <taxon>Patelloidea</taxon>
        <taxon>Patellidae</taxon>
        <taxon>Patella</taxon>
    </lineage>
</organism>
<comment type="similarity">
    <text evidence="1">Belongs to the 2-5A synthase family.</text>
</comment>
<evidence type="ECO:0000259" key="2">
    <source>
        <dbReference type="Pfam" id="PF10421"/>
    </source>
</evidence>
<dbReference type="SUPFAM" id="SSF81631">
    <property type="entry name" value="PAP/OAS1 substrate-binding domain"/>
    <property type="match status" value="1"/>
</dbReference>
<dbReference type="AlphaFoldDB" id="A0AAN8IZQ0"/>
<dbReference type="Pfam" id="PF10421">
    <property type="entry name" value="OAS1_C"/>
    <property type="match status" value="1"/>
</dbReference>
<evidence type="ECO:0000256" key="1">
    <source>
        <dbReference type="ARBA" id="ARBA00009526"/>
    </source>
</evidence>
<dbReference type="GO" id="GO:0005829">
    <property type="term" value="C:cytosol"/>
    <property type="evidence" value="ECO:0007669"/>
    <property type="project" value="TreeGrafter"/>
</dbReference>
<dbReference type="PANTHER" id="PTHR11258:SF11">
    <property type="entry name" value="C2H2-TYPE DOMAIN-CONTAINING PROTEIN"/>
    <property type="match status" value="1"/>
</dbReference>
<reference evidence="3 4" key="1">
    <citation type="submission" date="2024-01" db="EMBL/GenBank/DDBJ databases">
        <title>The genome of the rayed Mediterranean limpet Patella caerulea (Linnaeus, 1758).</title>
        <authorList>
            <person name="Anh-Thu Weber A."/>
            <person name="Halstead-Nussloch G."/>
        </authorList>
    </citation>
    <scope>NUCLEOTIDE SEQUENCE [LARGE SCALE GENOMIC DNA]</scope>
    <source>
        <strain evidence="3">AATW-2023a</strain>
        <tissue evidence="3">Whole specimen</tissue>
    </source>
</reference>
<dbReference type="GO" id="GO:0001730">
    <property type="term" value="F:2'-5'-oligoadenylate synthetase activity"/>
    <property type="evidence" value="ECO:0007669"/>
    <property type="project" value="TreeGrafter"/>
</dbReference>
<protein>
    <recommendedName>
        <fullName evidence="2">2'-5'-oligoadenylate synthetase 1 domain-containing protein</fullName>
    </recommendedName>
</protein>
<sequence length="281" mass="32598">MPVVFKNRMNQTIQHLYLHLERLPGFSIDRIFRGGSMGKVTAVKTMPDIDLIIFFKGYRSMSSFIKAKDTEILPAIEYHLTKSPVYSRHWKHTRTSKGYHVSLEMDEYKIKVDIVPAINVIGARGGMAKVYEQIASEPDVIRPHYSACLAPKQCEFMNNQPQQVKTLIKLVKYWKECNNLELKSYLCELLAVHVFRKDLDKDTSFNLKDGMIHVLRYLKKYETLQIKFKDYYVPDHWKLYLPSPPYVLDPANPFMNTCGDISRSGVRKIKACARKTLSALK</sequence>
<comment type="caution">
    <text evidence="3">The sequence shown here is derived from an EMBL/GenBank/DDBJ whole genome shotgun (WGS) entry which is preliminary data.</text>
</comment>
<dbReference type="GO" id="GO:0016020">
    <property type="term" value="C:membrane"/>
    <property type="evidence" value="ECO:0007669"/>
    <property type="project" value="TreeGrafter"/>
</dbReference>
<accession>A0AAN8IZQ0</accession>
<dbReference type="InterPro" id="IPR043519">
    <property type="entry name" value="NT_sf"/>
</dbReference>
<feature type="domain" description="2'-5'-oligoadenylate synthetase 1" evidence="2">
    <location>
        <begin position="129"/>
        <end position="260"/>
    </location>
</feature>
<name>A0AAN8IZQ0_PATCE</name>
<dbReference type="GO" id="GO:0005654">
    <property type="term" value="C:nucleoplasm"/>
    <property type="evidence" value="ECO:0007669"/>
    <property type="project" value="TreeGrafter"/>
</dbReference>